<dbReference type="CDD" id="cd00093">
    <property type="entry name" value="HTH_XRE"/>
    <property type="match status" value="1"/>
</dbReference>
<feature type="domain" description="HTH cro/C1-type" evidence="4">
    <location>
        <begin position="8"/>
        <end position="63"/>
    </location>
</feature>
<evidence type="ECO:0000256" key="2">
    <source>
        <dbReference type="ARBA" id="ARBA00023125"/>
    </source>
</evidence>
<evidence type="ECO:0000256" key="3">
    <source>
        <dbReference type="ARBA" id="ARBA00023163"/>
    </source>
</evidence>
<dbReference type="SUPFAM" id="SSF51306">
    <property type="entry name" value="LexA/Signal peptidase"/>
    <property type="match status" value="1"/>
</dbReference>
<gene>
    <name evidence="5" type="ORF">Lfee_0576</name>
    <name evidence="6" type="ORF">NCTC12022_03154</name>
</gene>
<dbReference type="Gene3D" id="2.10.109.10">
    <property type="entry name" value="Umud Fragment, subunit A"/>
    <property type="match status" value="1"/>
</dbReference>
<dbReference type="InterPro" id="IPR039418">
    <property type="entry name" value="LexA-like"/>
</dbReference>
<dbReference type="InterPro" id="IPR010982">
    <property type="entry name" value="Lambda_DNA-bd_dom_sf"/>
</dbReference>
<evidence type="ECO:0000313" key="8">
    <source>
        <dbReference type="Proteomes" id="UP000251942"/>
    </source>
</evidence>
<organism evidence="5 7">
    <name type="scientific">Legionella feeleii</name>
    <dbReference type="NCBI Taxonomy" id="453"/>
    <lineage>
        <taxon>Bacteria</taxon>
        <taxon>Pseudomonadati</taxon>
        <taxon>Pseudomonadota</taxon>
        <taxon>Gammaproteobacteria</taxon>
        <taxon>Legionellales</taxon>
        <taxon>Legionellaceae</taxon>
        <taxon>Legionella</taxon>
    </lineage>
</organism>
<sequence>MNKLSKNLKNLLCNAKISENELARRTGVSQQIINRILSGENKNPKIATLNPLASYFMVSISQLIGEEEFNQSMLSTAHHGWREIPVINYELLAKAPAHELMMLSGEKLLVDVKASNKVFAIKMYDDSMEPKFSKGTLLIFDSSKKPANGDFALFMLPNDKIVFRQVFIKNNKFYQKSINPNSENYKLTSLNDEFKCCGLLIQSRTDYI</sequence>
<evidence type="ECO:0000259" key="4">
    <source>
        <dbReference type="PROSITE" id="PS50943"/>
    </source>
</evidence>
<dbReference type="InterPro" id="IPR001387">
    <property type="entry name" value="Cro/C1-type_HTH"/>
</dbReference>
<dbReference type="OrthoDB" id="9021722at2"/>
<dbReference type="SMART" id="SM00530">
    <property type="entry name" value="HTH_XRE"/>
    <property type="match status" value="1"/>
</dbReference>
<keyword evidence="2" id="KW-0238">DNA-binding</keyword>
<evidence type="ECO:0000313" key="7">
    <source>
        <dbReference type="Proteomes" id="UP000054698"/>
    </source>
</evidence>
<keyword evidence="7" id="KW-1185">Reference proteome</keyword>
<evidence type="ECO:0000313" key="5">
    <source>
        <dbReference type="EMBL" id="KTD02960.1"/>
    </source>
</evidence>
<dbReference type="Pfam" id="PF00717">
    <property type="entry name" value="Peptidase_S24"/>
    <property type="match status" value="1"/>
</dbReference>
<dbReference type="CDD" id="cd06529">
    <property type="entry name" value="S24_LexA-like"/>
    <property type="match status" value="1"/>
</dbReference>
<dbReference type="Gene3D" id="1.10.260.40">
    <property type="entry name" value="lambda repressor-like DNA-binding domains"/>
    <property type="match status" value="1"/>
</dbReference>
<accession>A0A0W0U4Y1</accession>
<dbReference type="SUPFAM" id="SSF47413">
    <property type="entry name" value="lambda repressor-like DNA-binding domains"/>
    <property type="match status" value="1"/>
</dbReference>
<evidence type="ECO:0000256" key="1">
    <source>
        <dbReference type="ARBA" id="ARBA00023015"/>
    </source>
</evidence>
<name>A0A0W0U4Y1_9GAMM</name>
<dbReference type="RefSeq" id="WP_058443795.1">
    <property type="nucleotide sequence ID" value="NZ_CAAAHT010000028.1"/>
</dbReference>
<proteinExistence type="predicted"/>
<dbReference type="InterPro" id="IPR015927">
    <property type="entry name" value="Peptidase_S24_S26A/B/C"/>
</dbReference>
<dbReference type="Proteomes" id="UP000054698">
    <property type="component" value="Unassembled WGS sequence"/>
</dbReference>
<dbReference type="AlphaFoldDB" id="A0A0W0U4Y1"/>
<dbReference type="PROSITE" id="PS50943">
    <property type="entry name" value="HTH_CROC1"/>
    <property type="match status" value="1"/>
</dbReference>
<dbReference type="Pfam" id="PF13443">
    <property type="entry name" value="HTH_26"/>
    <property type="match status" value="1"/>
</dbReference>
<dbReference type="Proteomes" id="UP000251942">
    <property type="component" value="Unassembled WGS sequence"/>
</dbReference>
<dbReference type="PATRIC" id="fig|453.4.peg.625"/>
<dbReference type="PANTHER" id="PTHR40661:SF1">
    <property type="entry name" value="HTH CRO_C1-TYPE DOMAIN-CONTAINING PROTEIN"/>
    <property type="match status" value="1"/>
</dbReference>
<dbReference type="InterPro" id="IPR036286">
    <property type="entry name" value="LexA/Signal_pep-like_sf"/>
</dbReference>
<keyword evidence="3" id="KW-0804">Transcription</keyword>
<dbReference type="EMBL" id="LNYB01000018">
    <property type="protein sequence ID" value="KTD02960.1"/>
    <property type="molecule type" value="Genomic_DNA"/>
</dbReference>
<reference evidence="5 7" key="1">
    <citation type="submission" date="2015-11" db="EMBL/GenBank/DDBJ databases">
        <title>Genomic analysis of 38 Legionella species identifies large and diverse effector repertoires.</title>
        <authorList>
            <person name="Burstein D."/>
            <person name="Amaro F."/>
            <person name="Zusman T."/>
            <person name="Lifshitz Z."/>
            <person name="Cohen O."/>
            <person name="Gilbert J.A."/>
            <person name="Pupko T."/>
            <person name="Shuman H.A."/>
            <person name="Segal G."/>
        </authorList>
    </citation>
    <scope>NUCLEOTIDE SEQUENCE [LARGE SCALE GENOMIC DNA]</scope>
    <source>
        <strain evidence="5 7">WO-44C</strain>
    </source>
</reference>
<evidence type="ECO:0000313" key="6">
    <source>
        <dbReference type="EMBL" id="SPX62395.1"/>
    </source>
</evidence>
<dbReference type="EMBL" id="UASS01000038">
    <property type="protein sequence ID" value="SPX62395.1"/>
    <property type="molecule type" value="Genomic_DNA"/>
</dbReference>
<dbReference type="STRING" id="453.Lfee_0576"/>
<protein>
    <submittedName>
        <fullName evidence="5">HTH-type transcriptional regulator</fullName>
    </submittedName>
</protein>
<keyword evidence="1" id="KW-0805">Transcription regulation</keyword>
<dbReference type="GO" id="GO:0003677">
    <property type="term" value="F:DNA binding"/>
    <property type="evidence" value="ECO:0007669"/>
    <property type="project" value="UniProtKB-KW"/>
</dbReference>
<dbReference type="PANTHER" id="PTHR40661">
    <property type="match status" value="1"/>
</dbReference>
<reference evidence="6 8" key="2">
    <citation type="submission" date="2018-06" db="EMBL/GenBank/DDBJ databases">
        <authorList>
            <consortium name="Pathogen Informatics"/>
            <person name="Doyle S."/>
        </authorList>
    </citation>
    <scope>NUCLEOTIDE SEQUENCE [LARGE SCALE GENOMIC DNA]</scope>
    <source>
        <strain evidence="6 8">NCTC12022</strain>
    </source>
</reference>